<dbReference type="SUPFAM" id="SSF54814">
    <property type="entry name" value="Prokaryotic type KH domain (KH-domain type II)"/>
    <property type="match status" value="1"/>
</dbReference>
<dbReference type="Proteomes" id="UP000779900">
    <property type="component" value="Unassembled WGS sequence"/>
</dbReference>
<comment type="subcellular location">
    <subcellularLocation>
        <location evidence="6">Cytoplasm</location>
    </subcellularLocation>
    <subcellularLocation>
        <location evidence="6">Cell membrane</location>
        <topology evidence="6">Peripheral membrane protein</topology>
    </subcellularLocation>
</comment>
<dbReference type="GO" id="GO:0005886">
    <property type="term" value="C:plasma membrane"/>
    <property type="evidence" value="ECO:0007669"/>
    <property type="project" value="UniProtKB-SubCell"/>
</dbReference>
<name>A0A937XF76_UNCW3</name>
<dbReference type="InterPro" id="IPR006073">
    <property type="entry name" value="GTP-bd"/>
</dbReference>
<dbReference type="InterPro" id="IPR005225">
    <property type="entry name" value="Small_GTP-bd"/>
</dbReference>
<dbReference type="SUPFAM" id="SSF52540">
    <property type="entry name" value="P-loop containing nucleoside triphosphate hydrolases"/>
    <property type="match status" value="1"/>
</dbReference>
<dbReference type="PANTHER" id="PTHR42698">
    <property type="entry name" value="GTPASE ERA"/>
    <property type="match status" value="1"/>
</dbReference>
<keyword evidence="6" id="KW-0699">rRNA-binding</keyword>
<dbReference type="InterPro" id="IPR015946">
    <property type="entry name" value="KH_dom-like_a/b"/>
</dbReference>
<evidence type="ECO:0000256" key="5">
    <source>
        <dbReference type="ARBA" id="ARBA00023134"/>
    </source>
</evidence>
<feature type="domain" description="Era-type G" evidence="8">
    <location>
        <begin position="12"/>
        <end position="176"/>
    </location>
</feature>
<keyword evidence="6" id="KW-0472">Membrane</keyword>
<dbReference type="PANTHER" id="PTHR42698:SF2">
    <property type="entry name" value="GTPASE ERA-LIKE, CHLOROPLASTIC"/>
    <property type="match status" value="1"/>
</dbReference>
<comment type="subunit">
    <text evidence="6">Monomer.</text>
</comment>
<feature type="region of interest" description="G3" evidence="7">
    <location>
        <begin position="67"/>
        <end position="70"/>
    </location>
</feature>
<dbReference type="GO" id="GO:0043024">
    <property type="term" value="F:ribosomal small subunit binding"/>
    <property type="evidence" value="ECO:0007669"/>
    <property type="project" value="TreeGrafter"/>
</dbReference>
<dbReference type="Pfam" id="PF07650">
    <property type="entry name" value="KH_2"/>
    <property type="match status" value="1"/>
</dbReference>
<dbReference type="CDD" id="cd04163">
    <property type="entry name" value="Era"/>
    <property type="match status" value="1"/>
</dbReference>
<dbReference type="GO" id="GO:0005525">
    <property type="term" value="F:GTP binding"/>
    <property type="evidence" value="ECO:0007669"/>
    <property type="project" value="UniProtKB-UniRule"/>
</dbReference>
<dbReference type="NCBIfam" id="NF000908">
    <property type="entry name" value="PRK00089.1"/>
    <property type="match status" value="1"/>
</dbReference>
<comment type="caution">
    <text evidence="9">The sequence shown here is derived from an EMBL/GenBank/DDBJ whole genome shotgun (WGS) entry which is preliminary data.</text>
</comment>
<reference evidence="9" key="1">
    <citation type="submission" date="2019-03" db="EMBL/GenBank/DDBJ databases">
        <title>Lake Tanganyika Metagenome-Assembled Genomes (MAGs).</title>
        <authorList>
            <person name="Tran P."/>
        </authorList>
    </citation>
    <scope>NUCLEOTIDE SEQUENCE</scope>
    <source>
        <strain evidence="9">K_DeepCast_150m_m2_040</strain>
    </source>
</reference>
<feature type="region of interest" description="G1" evidence="7">
    <location>
        <begin position="20"/>
        <end position="27"/>
    </location>
</feature>
<dbReference type="Gene3D" id="3.30.300.20">
    <property type="match status" value="1"/>
</dbReference>
<gene>
    <name evidence="6" type="primary">era</name>
    <name evidence="9" type="ORF">FJY68_05265</name>
</gene>
<proteinExistence type="inferred from homology"/>
<dbReference type="InterPro" id="IPR009019">
    <property type="entry name" value="KH_sf_prok-type"/>
</dbReference>
<sequence length="301" mass="33274">MINPEQANVGFRSGYVAIVGLPNVGKSTLLNRLTGTHLAAVAPRPQTTRHRILGILNGAGFQAVFLDTPGLLEPRYALQEQMRHQIDIALQDADLVMLVLDAARSDQDATSYTRLLGGRKVVVVLNKVDLVRDKKELLPTAERLADAGFPEVFMVSALKGGGVEDLKAAVATGLPEGQPFYPPDSVADRPEKFFAAELVREAVFNLYGAEIPYSTTVVIDEFKERPGRKDYVLATIFVERESQKAIVIGSGGKALKRVGSRSRREIEAFIGRPVYLELRVKVAEAWRKDERFIRDNIYGRD</sequence>
<dbReference type="NCBIfam" id="TIGR00231">
    <property type="entry name" value="small_GTP"/>
    <property type="match status" value="1"/>
</dbReference>
<dbReference type="GO" id="GO:0005737">
    <property type="term" value="C:cytoplasm"/>
    <property type="evidence" value="ECO:0007669"/>
    <property type="project" value="UniProtKB-SubCell"/>
</dbReference>
<dbReference type="InterPro" id="IPR027417">
    <property type="entry name" value="P-loop_NTPase"/>
</dbReference>
<evidence type="ECO:0000256" key="6">
    <source>
        <dbReference type="HAMAP-Rule" id="MF_00367"/>
    </source>
</evidence>
<dbReference type="CDD" id="cd22534">
    <property type="entry name" value="KH-II_Era"/>
    <property type="match status" value="1"/>
</dbReference>
<evidence type="ECO:0000256" key="2">
    <source>
        <dbReference type="ARBA" id="ARBA00020484"/>
    </source>
</evidence>
<feature type="binding site" evidence="6">
    <location>
        <begin position="126"/>
        <end position="129"/>
    </location>
    <ligand>
        <name>GTP</name>
        <dbReference type="ChEBI" id="CHEBI:37565"/>
    </ligand>
</feature>
<keyword evidence="3 6" id="KW-0547">Nucleotide-binding</keyword>
<evidence type="ECO:0000256" key="7">
    <source>
        <dbReference type="PROSITE-ProRule" id="PRU01050"/>
    </source>
</evidence>
<evidence type="ECO:0000256" key="3">
    <source>
        <dbReference type="ARBA" id="ARBA00022741"/>
    </source>
</evidence>
<evidence type="ECO:0000313" key="10">
    <source>
        <dbReference type="Proteomes" id="UP000779900"/>
    </source>
</evidence>
<keyword evidence="6" id="KW-0690">Ribosome biogenesis</keyword>
<dbReference type="NCBIfam" id="TIGR00436">
    <property type="entry name" value="era"/>
    <property type="match status" value="1"/>
</dbReference>
<evidence type="ECO:0000259" key="8">
    <source>
        <dbReference type="PROSITE" id="PS51713"/>
    </source>
</evidence>
<evidence type="ECO:0000256" key="1">
    <source>
        <dbReference type="ARBA" id="ARBA00007921"/>
    </source>
</evidence>
<organism evidence="9 10">
    <name type="scientific">candidate division WOR-3 bacterium</name>
    <dbReference type="NCBI Taxonomy" id="2052148"/>
    <lineage>
        <taxon>Bacteria</taxon>
        <taxon>Bacteria division WOR-3</taxon>
    </lineage>
</organism>
<accession>A0A937XF76</accession>
<keyword evidence="5 6" id="KW-0342">GTP-binding</keyword>
<feature type="binding site" evidence="6">
    <location>
        <begin position="67"/>
        <end position="71"/>
    </location>
    <ligand>
        <name>GTP</name>
        <dbReference type="ChEBI" id="CHEBI:37565"/>
    </ligand>
</feature>
<evidence type="ECO:0000256" key="4">
    <source>
        <dbReference type="ARBA" id="ARBA00022884"/>
    </source>
</evidence>
<dbReference type="EMBL" id="VGIR01000023">
    <property type="protein sequence ID" value="MBM3331249.1"/>
    <property type="molecule type" value="Genomic_DNA"/>
</dbReference>
<dbReference type="InterPro" id="IPR005662">
    <property type="entry name" value="GTPase_Era-like"/>
</dbReference>
<dbReference type="Gene3D" id="3.40.50.300">
    <property type="entry name" value="P-loop containing nucleotide triphosphate hydrolases"/>
    <property type="match status" value="1"/>
</dbReference>
<dbReference type="InterPro" id="IPR030388">
    <property type="entry name" value="G_ERA_dom"/>
</dbReference>
<feature type="binding site" evidence="6">
    <location>
        <begin position="20"/>
        <end position="27"/>
    </location>
    <ligand>
        <name>GTP</name>
        <dbReference type="ChEBI" id="CHEBI:37565"/>
    </ligand>
</feature>
<dbReference type="AlphaFoldDB" id="A0A937XF76"/>
<protein>
    <recommendedName>
        <fullName evidence="2 6">GTPase Era</fullName>
    </recommendedName>
</protein>
<feature type="region of interest" description="G2" evidence="7">
    <location>
        <begin position="46"/>
        <end position="50"/>
    </location>
</feature>
<dbReference type="Pfam" id="PF01926">
    <property type="entry name" value="MMR_HSR1"/>
    <property type="match status" value="1"/>
</dbReference>
<dbReference type="GO" id="GO:0070181">
    <property type="term" value="F:small ribosomal subunit rRNA binding"/>
    <property type="evidence" value="ECO:0007669"/>
    <property type="project" value="UniProtKB-UniRule"/>
</dbReference>
<comment type="function">
    <text evidence="6">An essential GTPase that binds both GDP and GTP, with rapid nucleotide exchange. Plays a role in 16S rRNA processing and 30S ribosomal subunit biogenesis and possibly also in cell cycle regulation and energy metabolism.</text>
</comment>
<dbReference type="GO" id="GO:0000028">
    <property type="term" value="P:ribosomal small subunit assembly"/>
    <property type="evidence" value="ECO:0007669"/>
    <property type="project" value="TreeGrafter"/>
</dbReference>
<keyword evidence="4 6" id="KW-0694">RNA-binding</keyword>
<comment type="similarity">
    <text evidence="1 6 7">Belongs to the TRAFAC class TrmE-Era-EngA-EngB-Septin-like GTPase superfamily. Era GTPase family.</text>
</comment>
<keyword evidence="6" id="KW-0963">Cytoplasm</keyword>
<dbReference type="GO" id="GO:0003924">
    <property type="term" value="F:GTPase activity"/>
    <property type="evidence" value="ECO:0007669"/>
    <property type="project" value="UniProtKB-UniRule"/>
</dbReference>
<dbReference type="PRINTS" id="PR00326">
    <property type="entry name" value="GTP1OBG"/>
</dbReference>
<keyword evidence="6" id="KW-1003">Cell membrane</keyword>
<dbReference type="PROSITE" id="PS51713">
    <property type="entry name" value="G_ERA"/>
    <property type="match status" value="1"/>
</dbReference>
<feature type="region of interest" description="G5" evidence="7">
    <location>
        <begin position="155"/>
        <end position="157"/>
    </location>
</feature>
<dbReference type="HAMAP" id="MF_00367">
    <property type="entry name" value="GTPase_Era"/>
    <property type="match status" value="1"/>
</dbReference>
<evidence type="ECO:0000313" key="9">
    <source>
        <dbReference type="EMBL" id="MBM3331249.1"/>
    </source>
</evidence>
<dbReference type="InterPro" id="IPR004044">
    <property type="entry name" value="KH_dom_type_2"/>
</dbReference>
<feature type="region of interest" description="G4" evidence="7">
    <location>
        <begin position="126"/>
        <end position="129"/>
    </location>
</feature>